<evidence type="ECO:0000256" key="4">
    <source>
        <dbReference type="ARBA" id="ARBA00022723"/>
    </source>
</evidence>
<feature type="active site" description="Proton donor/acceptor" evidence="9">
    <location>
        <position position="468"/>
    </location>
</feature>
<keyword evidence="13" id="KW-1185">Reference proteome</keyword>
<dbReference type="InterPro" id="IPR036409">
    <property type="entry name" value="Aldolase_II/adducin_N_sf"/>
</dbReference>
<dbReference type="EnsemblMetazoa" id="XM_789459">
    <property type="protein sequence ID" value="XP_794552"/>
    <property type="gene ID" value="LOC589826"/>
</dbReference>
<evidence type="ECO:0000256" key="8">
    <source>
        <dbReference type="ARBA" id="ARBA00060021"/>
    </source>
</evidence>
<evidence type="ECO:0000256" key="1">
    <source>
        <dbReference type="ARBA" id="ARBA00006274"/>
    </source>
</evidence>
<evidence type="ECO:0000313" key="12">
    <source>
        <dbReference type="EnsemblMetazoa" id="XP_794552"/>
    </source>
</evidence>
<dbReference type="GO" id="GO:0019509">
    <property type="term" value="P:L-methionine salvage from methylthioadenosine"/>
    <property type="evidence" value="ECO:0000318"/>
    <property type="project" value="GO_Central"/>
</dbReference>
<feature type="binding site" evidence="9">
    <location>
        <position position="446"/>
    </location>
    <ligand>
        <name>Zn(2+)</name>
        <dbReference type="ChEBI" id="CHEBI:29105"/>
    </ligand>
</feature>
<dbReference type="GO" id="GO:0046570">
    <property type="term" value="F:methylthioribulose 1-phosphate dehydratase activity"/>
    <property type="evidence" value="ECO:0000318"/>
    <property type="project" value="GO_Central"/>
</dbReference>
<dbReference type="SMART" id="SM01007">
    <property type="entry name" value="Aldolase_II"/>
    <property type="match status" value="1"/>
</dbReference>
<keyword evidence="4 9" id="KW-0479">Metal-binding</keyword>
<evidence type="ECO:0000256" key="7">
    <source>
        <dbReference type="ARBA" id="ARBA00023239"/>
    </source>
</evidence>
<dbReference type="NCBIfam" id="TIGR03328">
    <property type="entry name" value="salvage_mtnB"/>
    <property type="match status" value="1"/>
</dbReference>
<dbReference type="PANTHER" id="PTHR10640:SF7">
    <property type="entry name" value="METHYLTHIORIBULOSE-1-PHOSPHATE DEHYDRATASE"/>
    <property type="match status" value="1"/>
</dbReference>
<dbReference type="InterPro" id="IPR027514">
    <property type="entry name" value="Salvage_MtnB_euk"/>
</dbReference>
<proteinExistence type="inferred from homology"/>
<feature type="binding site" evidence="9">
    <location>
        <position position="524"/>
    </location>
    <ligand>
        <name>Zn(2+)</name>
        <dbReference type="ChEBI" id="CHEBI:29105"/>
    </ligand>
</feature>
<comment type="pathway">
    <text evidence="9">Amino-acid biosynthesis; L-methionine biosynthesis via salvage pathway; L-methionine from S-methyl-5-thio-alpha-D-ribose 1-phosphate: step 2/6.</text>
</comment>
<feature type="domain" description="Class II aldolase/adducin N-terminal" evidence="11">
    <location>
        <begin position="355"/>
        <end position="551"/>
    </location>
</feature>
<dbReference type="GO" id="GO:0008270">
    <property type="term" value="F:zinc ion binding"/>
    <property type="evidence" value="ECO:0007669"/>
    <property type="project" value="UniProtKB-UniRule"/>
</dbReference>
<dbReference type="InParanoid" id="A0A7M7TH15"/>
<evidence type="ECO:0000256" key="9">
    <source>
        <dbReference type="HAMAP-Rule" id="MF_03116"/>
    </source>
</evidence>
<keyword evidence="6 9" id="KW-0486">Methionine biosynthesis</keyword>
<comment type="subcellular location">
    <subcellularLocation>
        <location evidence="9">Cytoplasm</location>
    </subcellularLocation>
</comment>
<dbReference type="SUPFAM" id="SSF53639">
    <property type="entry name" value="AraD/HMP-PK domain-like"/>
    <property type="match status" value="1"/>
</dbReference>
<dbReference type="Gene3D" id="3.40.225.10">
    <property type="entry name" value="Class II aldolase/adducin N-terminal domain"/>
    <property type="match status" value="1"/>
</dbReference>
<evidence type="ECO:0000259" key="11">
    <source>
        <dbReference type="SMART" id="SM01007"/>
    </source>
</evidence>
<feature type="binding site" evidence="9">
    <location>
        <position position="444"/>
    </location>
    <ligand>
        <name>Zn(2+)</name>
        <dbReference type="ChEBI" id="CHEBI:29105"/>
    </ligand>
</feature>
<keyword evidence="3 9" id="KW-0028">Amino-acid biosynthesis</keyword>
<dbReference type="GO" id="GO:0005737">
    <property type="term" value="C:cytoplasm"/>
    <property type="evidence" value="ECO:0000318"/>
    <property type="project" value="GO_Central"/>
</dbReference>
<reference evidence="12" key="2">
    <citation type="submission" date="2021-01" db="UniProtKB">
        <authorList>
            <consortium name="EnsemblMetazoa"/>
        </authorList>
    </citation>
    <scope>IDENTIFICATION</scope>
</reference>
<comment type="catalytic activity">
    <reaction evidence="9">
        <text>5-(methylsulfanyl)-D-ribulose 1-phosphate = 5-methylsulfanyl-2,3-dioxopentyl phosphate + H2O</text>
        <dbReference type="Rhea" id="RHEA:15549"/>
        <dbReference type="ChEBI" id="CHEBI:15377"/>
        <dbReference type="ChEBI" id="CHEBI:58548"/>
        <dbReference type="ChEBI" id="CHEBI:58828"/>
        <dbReference type="EC" id="4.2.1.109"/>
    </reaction>
</comment>
<comment type="function">
    <text evidence="8">Catalyzes the dehydration of methylthioribulose-1-phosphate (MTRu-1-P) into 2,3-diketo-5-methylthiopentyl-1-phosphate (DK-MTP-1-P). Functions in the methionine salvage pathway, which plays a key role in cancer, apoptosis, microbial proliferation and inflammation. May inhibit the CASP1-related inflammatory response (pyroptosis), the CASP9-dependent apoptotic pathway and the cytochrome c-dependent and APAF1-mediated cell death.</text>
</comment>
<evidence type="ECO:0000256" key="10">
    <source>
        <dbReference type="SAM" id="MobiDB-lite"/>
    </source>
</evidence>
<dbReference type="Pfam" id="PF00596">
    <property type="entry name" value="Aldolase_II"/>
    <property type="match status" value="1"/>
</dbReference>
<dbReference type="PANTHER" id="PTHR10640">
    <property type="entry name" value="METHYLTHIORIBULOSE-1-PHOSPHATE DEHYDRATASE"/>
    <property type="match status" value="1"/>
</dbReference>
<dbReference type="UniPathway" id="UPA00904">
    <property type="reaction ID" value="UER00875"/>
</dbReference>
<comment type="similarity">
    <text evidence="1">Belongs to the aldolase class II family. Adducin subfamily.</text>
</comment>
<dbReference type="EC" id="4.2.1.109" evidence="9"/>
<dbReference type="InterPro" id="IPR017714">
    <property type="entry name" value="MethylthioRu-1-P_deHdtase_MtnB"/>
</dbReference>
<keyword evidence="5 9" id="KW-0862">Zinc</keyword>
<sequence length="573" mass="64625">MKQKQRNSTKMSSDIKKRSHNKGCSDKDKAKFQTSWTELFPFIQPVFEDRYHFHCAPCQKAIPCFHQGRFDLVRHMRGTRHKINMLEANISSKVTPGLLRKAQSIRFPIRYLYEFEAQRSMLTHGAIASKPAAVVFDRREDTFSLACPGARQESSAIGHVGSPSKDLEEEEVQREMAEYDYVFAEEVDDGWSEGEMQDSSQVSDNPDKDVPGTSYEADLQQAAASCKYIVLNQGFQHDELPAPTHNTKRRFKIEKDEDSTRCNSILSQADYTRRIKRPAAKSLIDKEGVCVTNGIQGIGSAAGQEVLHKERGQQQDDFTGFQIHNPRSLRVDDDEALDVTGWSRHDEVGKDHPRTLIPELLKHFYGLGWVTGTGGGISIKHGDEIFIAPSGVQKERVQSEDLFVTNLIEEDISGPPPTKKLKKSQCTPLFMSCYTLRGAGACIHTHSKSAVYVTLMSQGSEFRITHQEMIKGIKKATTGQNYRYDEQLVVPIVENTPFEKDLKSSLEKAMNKYPDTYAVLVRRHGIYVWADTWEKAKTMCECYDYLFEIAVGMKQLGLDHTRAPDGPEGGIVG</sequence>
<evidence type="ECO:0000256" key="5">
    <source>
        <dbReference type="ARBA" id="ARBA00022833"/>
    </source>
</evidence>
<evidence type="ECO:0000313" key="13">
    <source>
        <dbReference type="Proteomes" id="UP000007110"/>
    </source>
</evidence>
<dbReference type="HAMAP" id="MF_03116">
    <property type="entry name" value="Salvage_MtnB_euk"/>
    <property type="match status" value="1"/>
</dbReference>
<protein>
    <recommendedName>
        <fullName evidence="9">Probable methylthioribulose-1-phosphate dehydratase</fullName>
        <shortName evidence="9">MTRu-1-P dehydratase</shortName>
        <ecNumber evidence="9">4.2.1.109</ecNumber>
    </recommendedName>
</protein>
<dbReference type="GeneID" id="589826"/>
<dbReference type="OrthoDB" id="191080at2759"/>
<organism evidence="12 13">
    <name type="scientific">Strongylocentrotus purpuratus</name>
    <name type="common">Purple sea urchin</name>
    <dbReference type="NCBI Taxonomy" id="7668"/>
    <lineage>
        <taxon>Eukaryota</taxon>
        <taxon>Metazoa</taxon>
        <taxon>Echinodermata</taxon>
        <taxon>Eleutherozoa</taxon>
        <taxon>Echinozoa</taxon>
        <taxon>Echinoidea</taxon>
        <taxon>Euechinoidea</taxon>
        <taxon>Echinacea</taxon>
        <taxon>Camarodonta</taxon>
        <taxon>Echinidea</taxon>
        <taxon>Strongylocentrotidae</taxon>
        <taxon>Strongylocentrotus</taxon>
    </lineage>
</organism>
<comment type="cofactor">
    <cofactor evidence="9">
        <name>Zn(2+)</name>
        <dbReference type="ChEBI" id="CHEBI:29105"/>
    </cofactor>
    <text evidence="9">Binds 1 zinc ion per subunit.</text>
</comment>
<dbReference type="AlphaFoldDB" id="A0A7M7TH15"/>
<dbReference type="OMA" id="FMSCYTL"/>
<evidence type="ECO:0000256" key="2">
    <source>
        <dbReference type="ARBA" id="ARBA00022490"/>
    </source>
</evidence>
<keyword evidence="2 9" id="KW-0963">Cytoplasm</keyword>
<comment type="similarity">
    <text evidence="9">Belongs to the aldolase class II family. MtnB subfamily.</text>
</comment>
<accession>A0A7M7TH15</accession>
<evidence type="ECO:0000256" key="6">
    <source>
        <dbReference type="ARBA" id="ARBA00023167"/>
    </source>
</evidence>
<dbReference type="RefSeq" id="XP_794552.3">
    <property type="nucleotide sequence ID" value="XM_789459.5"/>
</dbReference>
<dbReference type="KEGG" id="spu:589826"/>
<feature type="binding site" evidence="9">
    <location>
        <position position="426"/>
    </location>
    <ligand>
        <name>substrate</name>
    </ligand>
</feature>
<dbReference type="InterPro" id="IPR001303">
    <property type="entry name" value="Aldolase_II/adducin_N"/>
</dbReference>
<dbReference type="Proteomes" id="UP000007110">
    <property type="component" value="Unassembled WGS sequence"/>
</dbReference>
<name>A0A7M7TH15_STRPU</name>
<keyword evidence="7 9" id="KW-0456">Lyase</keyword>
<dbReference type="FunFam" id="3.40.225.10:FF:000003">
    <property type="entry name" value="Methylthioribulose-1-phosphate dehydratase"/>
    <property type="match status" value="1"/>
</dbReference>
<feature type="region of interest" description="Disordered" evidence="10">
    <location>
        <begin position="1"/>
        <end position="27"/>
    </location>
</feature>
<evidence type="ECO:0000256" key="3">
    <source>
        <dbReference type="ARBA" id="ARBA00022605"/>
    </source>
</evidence>
<feature type="region of interest" description="Disordered" evidence="10">
    <location>
        <begin position="192"/>
        <end position="212"/>
    </location>
</feature>
<reference evidence="13" key="1">
    <citation type="submission" date="2015-02" db="EMBL/GenBank/DDBJ databases">
        <title>Genome sequencing for Strongylocentrotus purpuratus.</title>
        <authorList>
            <person name="Murali S."/>
            <person name="Liu Y."/>
            <person name="Vee V."/>
            <person name="English A."/>
            <person name="Wang M."/>
            <person name="Skinner E."/>
            <person name="Han Y."/>
            <person name="Muzny D.M."/>
            <person name="Worley K.C."/>
            <person name="Gibbs R.A."/>
        </authorList>
    </citation>
    <scope>NUCLEOTIDE SEQUENCE</scope>
</reference>